<feature type="non-terminal residue" evidence="1">
    <location>
        <position position="106"/>
    </location>
</feature>
<keyword evidence="2" id="KW-1185">Reference proteome</keyword>
<accession>A0A813DSJ7</accession>
<comment type="caution">
    <text evidence="1">The sequence shown here is derived from an EMBL/GenBank/DDBJ whole genome shotgun (WGS) entry which is preliminary data.</text>
</comment>
<proteinExistence type="predicted"/>
<feature type="non-terminal residue" evidence="1">
    <location>
        <position position="1"/>
    </location>
</feature>
<reference evidence="1" key="1">
    <citation type="submission" date="2021-02" db="EMBL/GenBank/DDBJ databases">
        <authorList>
            <person name="Dougan E. K."/>
            <person name="Rhodes N."/>
            <person name="Thang M."/>
            <person name="Chan C."/>
        </authorList>
    </citation>
    <scope>NUCLEOTIDE SEQUENCE</scope>
</reference>
<organism evidence="1 2">
    <name type="scientific">Polarella glacialis</name>
    <name type="common">Dinoflagellate</name>
    <dbReference type="NCBI Taxonomy" id="89957"/>
    <lineage>
        <taxon>Eukaryota</taxon>
        <taxon>Sar</taxon>
        <taxon>Alveolata</taxon>
        <taxon>Dinophyceae</taxon>
        <taxon>Suessiales</taxon>
        <taxon>Suessiaceae</taxon>
        <taxon>Polarella</taxon>
    </lineage>
</organism>
<evidence type="ECO:0000313" key="2">
    <source>
        <dbReference type="Proteomes" id="UP000654075"/>
    </source>
</evidence>
<name>A0A813DSJ7_POLGL</name>
<protein>
    <submittedName>
        <fullName evidence="1">Uncharacterized protein</fullName>
    </submittedName>
</protein>
<dbReference type="EMBL" id="CAJNNV010003240">
    <property type="protein sequence ID" value="CAE8588606.1"/>
    <property type="molecule type" value="Genomic_DNA"/>
</dbReference>
<evidence type="ECO:0000313" key="1">
    <source>
        <dbReference type="EMBL" id="CAE8588606.1"/>
    </source>
</evidence>
<dbReference type="AlphaFoldDB" id="A0A813DSJ7"/>
<sequence>CAELPASQAVLQELERCRMRLEDNWSAGATCAVKAAETPTKTTLSRCRSLPPVPQYVAPRPEELPLLAELRLRRSFTTGVVHKPQACGQALLTPTTSQRLRPFSVD</sequence>
<dbReference type="Proteomes" id="UP000654075">
    <property type="component" value="Unassembled WGS sequence"/>
</dbReference>
<gene>
    <name evidence="1" type="ORF">PGLA1383_LOCUS7407</name>
</gene>